<feature type="compositionally biased region" description="Basic and acidic residues" evidence="2">
    <location>
        <begin position="259"/>
        <end position="268"/>
    </location>
</feature>
<feature type="region of interest" description="Disordered" evidence="2">
    <location>
        <begin position="1531"/>
        <end position="1587"/>
    </location>
</feature>
<feature type="region of interest" description="Disordered" evidence="2">
    <location>
        <begin position="1269"/>
        <end position="1323"/>
    </location>
</feature>
<feature type="region of interest" description="Disordered" evidence="2">
    <location>
        <begin position="1600"/>
        <end position="1727"/>
    </location>
</feature>
<feature type="compositionally biased region" description="Basic and acidic residues" evidence="2">
    <location>
        <begin position="1426"/>
        <end position="1443"/>
    </location>
</feature>
<feature type="compositionally biased region" description="Basic and acidic residues" evidence="2">
    <location>
        <begin position="1455"/>
        <end position="1465"/>
    </location>
</feature>
<feature type="region of interest" description="Disordered" evidence="2">
    <location>
        <begin position="1919"/>
        <end position="1974"/>
    </location>
</feature>
<feature type="compositionally biased region" description="Basic and acidic residues" evidence="2">
    <location>
        <begin position="1395"/>
        <end position="1405"/>
    </location>
</feature>
<accession>A0AAV1YJV2</accession>
<feature type="compositionally biased region" description="Basic and acidic residues" evidence="2">
    <location>
        <begin position="334"/>
        <end position="364"/>
    </location>
</feature>
<feature type="compositionally biased region" description="Low complexity" evidence="2">
    <location>
        <begin position="1884"/>
        <end position="1897"/>
    </location>
</feature>
<feature type="region of interest" description="Disordered" evidence="2">
    <location>
        <begin position="1121"/>
        <end position="1253"/>
    </location>
</feature>
<feature type="compositionally biased region" description="Basic and acidic residues" evidence="2">
    <location>
        <begin position="1698"/>
        <end position="1727"/>
    </location>
</feature>
<feature type="region of interest" description="Disordered" evidence="2">
    <location>
        <begin position="531"/>
        <end position="558"/>
    </location>
</feature>
<feature type="compositionally biased region" description="Basic and acidic residues" evidence="2">
    <location>
        <begin position="541"/>
        <end position="556"/>
    </location>
</feature>
<feature type="transmembrane region" description="Helical" evidence="3">
    <location>
        <begin position="1977"/>
        <end position="1997"/>
    </location>
</feature>
<feature type="compositionally biased region" description="Basic and acidic residues" evidence="2">
    <location>
        <begin position="1645"/>
        <end position="1671"/>
    </location>
</feature>
<feature type="region of interest" description="Disordered" evidence="2">
    <location>
        <begin position="626"/>
        <end position="646"/>
    </location>
</feature>
<feature type="region of interest" description="Disordered" evidence="2">
    <location>
        <begin position="247"/>
        <end position="285"/>
    </location>
</feature>
<feature type="region of interest" description="Disordered" evidence="2">
    <location>
        <begin position="1363"/>
        <end position="1465"/>
    </location>
</feature>
<organism evidence="5 6">
    <name type="scientific">Lupinus luteus</name>
    <name type="common">European yellow lupine</name>
    <dbReference type="NCBI Taxonomy" id="3873"/>
    <lineage>
        <taxon>Eukaryota</taxon>
        <taxon>Viridiplantae</taxon>
        <taxon>Streptophyta</taxon>
        <taxon>Embryophyta</taxon>
        <taxon>Tracheophyta</taxon>
        <taxon>Spermatophyta</taxon>
        <taxon>Magnoliopsida</taxon>
        <taxon>eudicotyledons</taxon>
        <taxon>Gunneridae</taxon>
        <taxon>Pentapetalae</taxon>
        <taxon>rosids</taxon>
        <taxon>fabids</taxon>
        <taxon>Fabales</taxon>
        <taxon>Fabaceae</taxon>
        <taxon>Papilionoideae</taxon>
        <taxon>50 kb inversion clade</taxon>
        <taxon>genistoids sensu lato</taxon>
        <taxon>core genistoids</taxon>
        <taxon>Genisteae</taxon>
        <taxon>Lupinus</taxon>
    </lineage>
</organism>
<dbReference type="SUPFAM" id="SSF49764">
    <property type="entry name" value="HSP20-like chaperones"/>
    <property type="match status" value="1"/>
</dbReference>
<comment type="caution">
    <text evidence="5">The sequence shown here is derived from an EMBL/GenBank/DDBJ whole genome shotgun (WGS) entry which is preliminary data.</text>
</comment>
<evidence type="ECO:0000256" key="3">
    <source>
        <dbReference type="SAM" id="Phobius"/>
    </source>
</evidence>
<evidence type="ECO:0000313" key="6">
    <source>
        <dbReference type="Proteomes" id="UP001497480"/>
    </source>
</evidence>
<proteinExistence type="inferred from homology"/>
<feature type="region of interest" description="Disordered" evidence="2">
    <location>
        <begin position="1034"/>
        <end position="1054"/>
    </location>
</feature>
<feature type="compositionally biased region" description="Basic and acidic residues" evidence="2">
    <location>
        <begin position="1121"/>
        <end position="1153"/>
    </location>
</feature>
<feature type="region of interest" description="Disordered" evidence="2">
    <location>
        <begin position="143"/>
        <end position="180"/>
    </location>
</feature>
<dbReference type="Proteomes" id="UP001497480">
    <property type="component" value="Unassembled WGS sequence"/>
</dbReference>
<feature type="region of interest" description="Disordered" evidence="2">
    <location>
        <begin position="919"/>
        <end position="960"/>
    </location>
</feature>
<name>A0AAV1YJV2_LUPLU</name>
<feature type="region of interest" description="Disordered" evidence="2">
    <location>
        <begin position="477"/>
        <end position="517"/>
    </location>
</feature>
<gene>
    <name evidence="5" type="ORF">LLUT_LOCUS34388</name>
</gene>
<feature type="compositionally biased region" description="Basic and acidic residues" evidence="2">
    <location>
        <begin position="1170"/>
        <end position="1198"/>
    </location>
</feature>
<feature type="compositionally biased region" description="Basic and acidic residues" evidence="2">
    <location>
        <begin position="1225"/>
        <end position="1234"/>
    </location>
</feature>
<reference evidence="5 6" key="1">
    <citation type="submission" date="2024-03" db="EMBL/GenBank/DDBJ databases">
        <authorList>
            <person name="Martinez-Hernandez J."/>
        </authorList>
    </citation>
    <scope>NUCLEOTIDE SEQUENCE [LARGE SCALE GENOMIC DNA]</scope>
</reference>
<protein>
    <recommendedName>
        <fullName evidence="4">SHSP domain-containing protein</fullName>
    </recommendedName>
</protein>
<feature type="region of interest" description="Disordered" evidence="2">
    <location>
        <begin position="1069"/>
        <end position="1089"/>
    </location>
</feature>
<feature type="compositionally biased region" description="Basic and acidic residues" evidence="2">
    <location>
        <begin position="1946"/>
        <end position="1971"/>
    </location>
</feature>
<dbReference type="InterPro" id="IPR002068">
    <property type="entry name" value="A-crystallin/Hsp20_dom"/>
</dbReference>
<feature type="compositionally biased region" description="Polar residues" evidence="2">
    <location>
        <begin position="1919"/>
        <end position="1929"/>
    </location>
</feature>
<evidence type="ECO:0000256" key="2">
    <source>
        <dbReference type="SAM" id="MobiDB-lite"/>
    </source>
</evidence>
<feature type="region of interest" description="Disordered" evidence="2">
    <location>
        <begin position="334"/>
        <end position="370"/>
    </location>
</feature>
<feature type="domain" description="SHSP" evidence="4">
    <location>
        <begin position="23"/>
        <end position="143"/>
    </location>
</feature>
<feature type="compositionally biased region" description="Basic and acidic residues" evidence="2">
    <location>
        <begin position="1600"/>
        <end position="1612"/>
    </location>
</feature>
<feature type="compositionally biased region" description="Polar residues" evidence="2">
    <location>
        <begin position="1630"/>
        <end position="1644"/>
    </location>
</feature>
<feature type="compositionally biased region" description="Basic and acidic residues" evidence="2">
    <location>
        <begin position="919"/>
        <end position="955"/>
    </location>
</feature>
<feature type="region of interest" description="Disordered" evidence="2">
    <location>
        <begin position="1869"/>
        <end position="1902"/>
    </location>
</feature>
<feature type="compositionally biased region" description="Basic and acidic residues" evidence="2">
    <location>
        <begin position="627"/>
        <end position="646"/>
    </location>
</feature>
<evidence type="ECO:0000256" key="1">
    <source>
        <dbReference type="PROSITE-ProRule" id="PRU00285"/>
    </source>
</evidence>
<sequence>MELELGLKITKTGDDISSISEYRLAKDRTGPVFQSRETCTMFILIVHLKGYKKSNIGIKISEDGSKISISGEKPIQEMLMVGWVMLKKQVEITGFTKVFRIPDGVILDRIKAKYDEDETILKIIMPKSVKGICGARIDEVKEEEEEYDRGKSEGDQILRSVGETSRKRSEDSEVRGIEDSESVTGKKGGLLYENMLHDANGNMIGENNKREIESKLGIEDRNRESMRDKVGEKEYVAMKRLELEKNLGASNPENIEDASQDKEFKVQEMEDSENVVEDKERVGNEKMLDDANDKIFGQTFRKEIEESKLDIKDRNGESVTQKVGKEGYDVMRKSELEKNVGSSRSKESDVAEMKENESIMENKKGGMSNKIVDNDKREIVGDKIQKEVEEYKYEFEYGNEERLKEKVGKEKEVHKMEDNESVEMKEKEVYEKMLNDSNRNINGDTVQKAIEESKLGIEDGMVERVEENVSQAAYETVKKPEMGQNVGKGIPQNNGDTSQDKEPEVLEMEGDGSFVEKKKKMVTEKRLDDDNWNIGGMVQKGIEDGDGKTVRGKDGKVGSTAMKTFEQVHNVVDRIPRNIGGISQEDSEESEIQQKEKTENVEGKMDGGEAKRIPVEAIPKNVFEGNDIVKPKSETENVDQESVREKAVKEEFETMITEREEIPKSLPKATLEGSKGLSVSKIQETEYVDGATIIRKGNEIENFVEKEEGEEPIRMHVEATRLDEKGKTKKTKQEKIERPKSETKDSDQENVQKNTVKGGFEVPNRINEEFIKQEGEKLLDGGKQFEVAKSEESEQVIKEAMPENESLLEKVEAEESRKRTEEANSTTDKRKVTETLQKEIEEDAIERKLKDGANVSDNIIKGAFEVLGRAQEKLPKQMVEAPAGDKKDKNEYGIVKLKREGSIKMHVEAEEALRDNTAADRIEKEISETKSKSSDQLRGEHKVDDAGFDGRERQKFSGMLETEDVKEGVKIEQSVKNVDIEKFEKIQVEANGGFKKDIKREETQNAKENPKTRTNENDQQCFREEMSEGIVEASNDAKEEFPMKIVDSVPNRKDGLKDTKIKEAKEVKEELVKEKSEKKMEETEDVKDRGAKTEQIVNKVKGEKYEKIQVEVNGSLMKDITKETTQKDREEPKIHATEKDQQCLQEKIGKGRFEASTTTREFPMQMVDSQAKKREGPKDGGIEEAEQVHEEVVKRNTGETKVIGSTTKEKLQELENERNTQTFKEVPEGKHPKPLETGIPARELQSAKDTTTGEKVVSMEFKEIEQGIENNKTLKKVLLPPKNQSNEARESKNDNVKQGILKPKKAKVGEGEQSNDNRESTKAIATIEDQVVKSLSEPRFPIAQQSEVEQKGKLYADFKAKDDASIKLQKENPLNDMQNSIEMKDSQESSQMETLKQEDRSEEHQKKRQQVTRRDEFYNGQKVKKTMQEKREEPKNNIDDRDQQNVQMGIGKGITTEETKVKEMPTEECVADLGQIATRNDTSRDLEATLEREKFATTQNVNDEKPVAKEEIRKAETEIVDKAKCIDQSTKFTQEKMQPRKSDAFEKEAQPVEAVSSLPRVTSMWVGPKNENEEQPWKDLSPIPEEMKSKETVELEKHIMERKFPKIKEHAPESSTEDGEAPKIAAYQGSKPSKFQSPALTQQPIDKENRKLKNVVEAHEVSKESSPKENTEIDFEECNERTATVESEESKTLQPHSPESHCLEEKQKADGKEEATGEYKFRRTYEEETKPPGILIVAENNKKGYEMTKDVEDELMKGEHKVETVLEKRVGPEVTKSGETKETSKQLLQREREKITQTTEEKKPKLKDKFEHLAEKMHETCRESEKITTKVGIVILITPNKRVGESSLPMEIQRKEPHELSWPRMEHEIATTESATKPHVATNKVTKPSKTSSSSSTQPFEDKEKDNINAIHHQIETLQPESTPTYQQCKNKDREECDGIPENEEEKANEQDIELLREQKEEASGGKKDGSKGPMKLLDPLLMAGSTLLVSCIIIFIRHRRARKSCIKCYSK</sequence>
<feature type="compositionally biased region" description="Basic and acidic residues" evidence="2">
    <location>
        <begin position="164"/>
        <end position="178"/>
    </location>
</feature>
<feature type="region of interest" description="Disordered" evidence="2">
    <location>
        <begin position="705"/>
        <end position="760"/>
    </location>
</feature>
<keyword evidence="6" id="KW-1185">Reference proteome</keyword>
<feature type="compositionally biased region" description="Basic and acidic residues" evidence="2">
    <location>
        <begin position="276"/>
        <end position="285"/>
    </location>
</feature>
<feature type="region of interest" description="Disordered" evidence="2">
    <location>
        <begin position="790"/>
        <end position="833"/>
    </location>
</feature>
<feature type="compositionally biased region" description="Basic and acidic residues" evidence="2">
    <location>
        <begin position="1207"/>
        <end position="1218"/>
    </location>
</feature>
<dbReference type="InterPro" id="IPR008978">
    <property type="entry name" value="HSP20-like_chaperone"/>
</dbReference>
<dbReference type="Gene3D" id="2.60.40.790">
    <property type="match status" value="1"/>
</dbReference>
<feature type="compositionally biased region" description="Basic and acidic residues" evidence="2">
    <location>
        <begin position="1533"/>
        <end position="1550"/>
    </location>
</feature>
<keyword evidence="3" id="KW-1133">Transmembrane helix</keyword>
<evidence type="ECO:0000259" key="4">
    <source>
        <dbReference type="PROSITE" id="PS01031"/>
    </source>
</evidence>
<feature type="compositionally biased region" description="Basic and acidic residues" evidence="2">
    <location>
        <begin position="1307"/>
        <end position="1321"/>
    </location>
</feature>
<dbReference type="EMBL" id="CAXHTB010000025">
    <property type="protein sequence ID" value="CAL0333328.1"/>
    <property type="molecule type" value="Genomic_DNA"/>
</dbReference>
<feature type="region of interest" description="Disordered" evidence="2">
    <location>
        <begin position="575"/>
        <end position="613"/>
    </location>
</feature>
<evidence type="ECO:0000313" key="5">
    <source>
        <dbReference type="EMBL" id="CAL0333328.1"/>
    </source>
</evidence>
<feature type="compositionally biased region" description="Basic and acidic residues" evidence="2">
    <location>
        <begin position="592"/>
        <end position="613"/>
    </location>
</feature>
<feature type="region of interest" description="Disordered" evidence="2">
    <location>
        <begin position="997"/>
        <end position="1021"/>
    </location>
</feature>
<keyword evidence="3" id="KW-0812">Transmembrane</keyword>
<dbReference type="CDD" id="cd06464">
    <property type="entry name" value="ACD_sHsps-like"/>
    <property type="match status" value="1"/>
</dbReference>
<keyword evidence="3" id="KW-0472">Membrane</keyword>
<dbReference type="PROSITE" id="PS01031">
    <property type="entry name" value="SHSP"/>
    <property type="match status" value="1"/>
</dbReference>
<feature type="compositionally biased region" description="Basic and acidic residues" evidence="2">
    <location>
        <begin position="705"/>
        <end position="747"/>
    </location>
</feature>
<feature type="region of interest" description="Disordered" evidence="2">
    <location>
        <begin position="1763"/>
        <end position="1808"/>
    </location>
</feature>
<comment type="similarity">
    <text evidence="1">Belongs to the small heat shock protein (HSP20) family.</text>
</comment>